<dbReference type="Proteomes" id="UP001200313">
    <property type="component" value="Unassembled WGS sequence"/>
</dbReference>
<feature type="binding site" evidence="8">
    <location>
        <begin position="57"/>
        <end position="59"/>
    </location>
    <ligand>
        <name>AMP</name>
        <dbReference type="ChEBI" id="CHEBI:456215"/>
    </ligand>
</feature>
<feature type="binding site" evidence="8">
    <location>
        <position position="146"/>
    </location>
    <ligand>
        <name>Zn(2+)</name>
        <dbReference type="ChEBI" id="CHEBI:29105"/>
        <note>structural</note>
    </ligand>
</feature>
<keyword evidence="8" id="KW-0963">Cytoplasm</keyword>
<feature type="region of interest" description="LID" evidence="8">
    <location>
        <begin position="122"/>
        <end position="159"/>
    </location>
</feature>
<dbReference type="GO" id="GO:0044209">
    <property type="term" value="P:AMP salvage"/>
    <property type="evidence" value="ECO:0007669"/>
    <property type="project" value="UniProtKB-UniRule"/>
</dbReference>
<keyword evidence="2 8" id="KW-0479">Metal-binding</keyword>
<comment type="similarity">
    <text evidence="8 9">Belongs to the adenylate kinase family.</text>
</comment>
<keyword evidence="6 8" id="KW-0862">Zinc</keyword>
<evidence type="ECO:0000256" key="5">
    <source>
        <dbReference type="ARBA" id="ARBA00022777"/>
    </source>
</evidence>
<sequence>MKLILLGPPGAGKGTQAEILSKDLAIPTISTGNILRAAVKAGTPIGRKAKAFMDAGKLVPDAVIIGIIRERLEEADCTNGFILDGVPRTIAQAEALEEAGVLFDAVISLEVSDEAIVKRMDGRRVCTHCGTPFHVETKPPKAEGVCDACGGALIERDDDKPETVRARLTVYHEETEPLKHFYEKRGKLRTVPGDLGTIEETTKAIERALEAAH</sequence>
<evidence type="ECO:0000256" key="4">
    <source>
        <dbReference type="ARBA" id="ARBA00022741"/>
    </source>
</evidence>
<dbReference type="Gene3D" id="3.40.50.300">
    <property type="entry name" value="P-loop containing nucleotide triphosphate hydrolases"/>
    <property type="match status" value="1"/>
</dbReference>
<dbReference type="SUPFAM" id="SSF52540">
    <property type="entry name" value="P-loop containing nucleoside triphosphate hydrolases"/>
    <property type="match status" value="1"/>
</dbReference>
<reference evidence="12 14" key="1">
    <citation type="submission" date="2022-01" db="EMBL/GenBank/DDBJ databases">
        <title>Collection of gut derived symbiotic bacterial strains cultured from healthy donors.</title>
        <authorList>
            <person name="Lin H."/>
            <person name="Kohout C."/>
            <person name="Waligurski E."/>
            <person name="Pamer E.G."/>
        </authorList>
    </citation>
    <scope>NUCLEOTIDE SEQUENCE [LARGE SCALE GENOMIC DNA]</scope>
    <source>
        <strain evidence="12 14">DFI.3.7</strain>
    </source>
</reference>
<dbReference type="GO" id="GO:0004017">
    <property type="term" value="F:AMP kinase activity"/>
    <property type="evidence" value="ECO:0007669"/>
    <property type="project" value="UniProtKB-UniRule"/>
</dbReference>
<comment type="caution">
    <text evidence="8">Lacks conserved residue(s) required for the propagation of feature annotation.</text>
</comment>
<feature type="binding site" evidence="8">
    <location>
        <begin position="10"/>
        <end position="15"/>
    </location>
    <ligand>
        <name>ATP</name>
        <dbReference type="ChEBI" id="CHEBI:30616"/>
    </ligand>
</feature>
<dbReference type="InterPro" id="IPR007862">
    <property type="entry name" value="Adenylate_kinase_lid-dom"/>
</dbReference>
<feature type="binding site" evidence="8">
    <location>
        <position position="167"/>
    </location>
    <ligand>
        <name>AMP</name>
        <dbReference type="ChEBI" id="CHEBI:456215"/>
    </ligand>
</feature>
<evidence type="ECO:0000256" key="6">
    <source>
        <dbReference type="ARBA" id="ARBA00022833"/>
    </source>
</evidence>
<dbReference type="AlphaFoldDB" id="A0AAW5JQ39"/>
<dbReference type="Proteomes" id="UP001204562">
    <property type="component" value="Unassembled WGS sequence"/>
</dbReference>
<dbReference type="EMBL" id="JANFYS010000009">
    <property type="protein sequence ID" value="MCQ4769994.1"/>
    <property type="molecule type" value="Genomic_DNA"/>
</dbReference>
<evidence type="ECO:0000256" key="8">
    <source>
        <dbReference type="HAMAP-Rule" id="MF_00235"/>
    </source>
</evidence>
<evidence type="ECO:0000313" key="12">
    <source>
        <dbReference type="EMBL" id="MCG4527473.1"/>
    </source>
</evidence>
<feature type="domain" description="Adenylate kinase active site lid" evidence="11">
    <location>
        <begin position="123"/>
        <end position="158"/>
    </location>
</feature>
<feature type="binding site" evidence="8">
    <location>
        <position position="156"/>
    </location>
    <ligand>
        <name>AMP</name>
        <dbReference type="ChEBI" id="CHEBI:456215"/>
    </ligand>
</feature>
<evidence type="ECO:0000259" key="11">
    <source>
        <dbReference type="Pfam" id="PF05191"/>
    </source>
</evidence>
<comment type="domain">
    <text evidence="8">Consists of three domains, a large central CORE domain and two small peripheral domains, NMPbind and LID, which undergo movements during catalysis. The LID domain closes over the site of phosphoryl transfer upon ATP binding. Assembling and dissambling the active center during each catalytic cycle provides an effective means to prevent ATP hydrolysis. Some bacteria have evolved a zinc-coordinating structure that stabilizes the LID domain.</text>
</comment>
<evidence type="ECO:0000256" key="2">
    <source>
        <dbReference type="ARBA" id="ARBA00022723"/>
    </source>
</evidence>
<feature type="binding site" evidence="8">
    <location>
        <position position="92"/>
    </location>
    <ligand>
        <name>AMP</name>
        <dbReference type="ChEBI" id="CHEBI:456215"/>
    </ligand>
</feature>
<dbReference type="Pfam" id="PF05191">
    <property type="entry name" value="ADK_lid"/>
    <property type="match status" value="1"/>
</dbReference>
<feature type="binding site" evidence="8">
    <location>
        <position position="149"/>
    </location>
    <ligand>
        <name>Zn(2+)</name>
        <dbReference type="ChEBI" id="CHEBI:29105"/>
        <note>structural</note>
    </ligand>
</feature>
<evidence type="ECO:0000256" key="9">
    <source>
        <dbReference type="RuleBase" id="RU003330"/>
    </source>
</evidence>
<dbReference type="PRINTS" id="PR00094">
    <property type="entry name" value="ADENYLTKNASE"/>
</dbReference>
<dbReference type="GO" id="GO:0005737">
    <property type="term" value="C:cytoplasm"/>
    <property type="evidence" value="ECO:0007669"/>
    <property type="project" value="UniProtKB-SubCell"/>
</dbReference>
<evidence type="ECO:0000256" key="10">
    <source>
        <dbReference type="RuleBase" id="RU003331"/>
    </source>
</evidence>
<protein>
    <recommendedName>
        <fullName evidence="8 10">Adenylate kinase</fullName>
        <shortName evidence="8">AK</shortName>
        <ecNumber evidence="8 10">2.7.4.3</ecNumber>
    </recommendedName>
    <alternativeName>
        <fullName evidence="8">ATP-AMP transphosphorylase</fullName>
    </alternativeName>
    <alternativeName>
        <fullName evidence="8">ATP:AMP phosphotransferase</fullName>
    </alternativeName>
    <alternativeName>
        <fullName evidence="8">Adenylate monophosphate kinase</fullName>
    </alternativeName>
</protein>
<gene>
    <name evidence="8" type="primary">adk</name>
    <name evidence="12" type="ORF">L0P79_10325</name>
    <name evidence="13" type="ORF">NE579_05885</name>
</gene>
<comment type="subunit">
    <text evidence="8 10">Monomer.</text>
</comment>
<feature type="binding site" evidence="8">
    <location>
        <position position="36"/>
    </location>
    <ligand>
        <name>AMP</name>
        <dbReference type="ChEBI" id="CHEBI:456215"/>
    </ligand>
</feature>
<comment type="pathway">
    <text evidence="8">Purine metabolism; AMP biosynthesis via salvage pathway; AMP from ADP: step 1/1.</text>
</comment>
<dbReference type="NCBIfam" id="TIGR01351">
    <property type="entry name" value="adk"/>
    <property type="match status" value="1"/>
</dbReference>
<dbReference type="RefSeq" id="WP_238074177.1">
    <property type="nucleotide sequence ID" value="NZ_JAKNJB010000016.1"/>
</dbReference>
<reference evidence="13" key="2">
    <citation type="submission" date="2022-06" db="EMBL/GenBank/DDBJ databases">
        <title>Isolation of gut microbiota from human fecal samples.</title>
        <authorList>
            <person name="Pamer E.G."/>
            <person name="Barat B."/>
            <person name="Waligurski E."/>
            <person name="Medina S."/>
            <person name="Paddock L."/>
            <person name="Mostad J."/>
        </authorList>
    </citation>
    <scope>NUCLEOTIDE SEQUENCE</scope>
    <source>
        <strain evidence="13">DFI.9.91</strain>
    </source>
</reference>
<dbReference type="GO" id="GO:0005524">
    <property type="term" value="F:ATP binding"/>
    <property type="evidence" value="ECO:0007669"/>
    <property type="project" value="UniProtKB-UniRule"/>
</dbReference>
<comment type="catalytic activity">
    <reaction evidence="8 10">
        <text>AMP + ATP = 2 ADP</text>
        <dbReference type="Rhea" id="RHEA:12973"/>
        <dbReference type="ChEBI" id="CHEBI:30616"/>
        <dbReference type="ChEBI" id="CHEBI:456215"/>
        <dbReference type="ChEBI" id="CHEBI:456216"/>
        <dbReference type="EC" id="2.7.4.3"/>
    </reaction>
</comment>
<evidence type="ECO:0000256" key="1">
    <source>
        <dbReference type="ARBA" id="ARBA00022679"/>
    </source>
</evidence>
<evidence type="ECO:0000313" key="14">
    <source>
        <dbReference type="Proteomes" id="UP001200313"/>
    </source>
</evidence>
<dbReference type="InterPro" id="IPR000850">
    <property type="entry name" value="Adenylat/UMP-CMP_kin"/>
</dbReference>
<evidence type="ECO:0000313" key="15">
    <source>
        <dbReference type="Proteomes" id="UP001204562"/>
    </source>
</evidence>
<feature type="binding site" evidence="8">
    <location>
        <position position="31"/>
    </location>
    <ligand>
        <name>AMP</name>
        <dbReference type="ChEBI" id="CHEBI:456215"/>
    </ligand>
</feature>
<feature type="binding site" evidence="8">
    <location>
        <position position="195"/>
    </location>
    <ligand>
        <name>ATP</name>
        <dbReference type="ChEBI" id="CHEBI:30616"/>
    </ligand>
</feature>
<accession>A0AAW5JQ39</accession>
<comment type="caution">
    <text evidence="13">The sequence shown here is derived from an EMBL/GenBank/DDBJ whole genome shotgun (WGS) entry which is preliminary data.</text>
</comment>
<name>A0AAW5JQ39_9FIRM</name>
<dbReference type="NCBIfam" id="NF011100">
    <property type="entry name" value="PRK14527.1"/>
    <property type="match status" value="1"/>
</dbReference>
<dbReference type="EC" id="2.7.4.3" evidence="8 10"/>
<comment type="function">
    <text evidence="8">Catalyzes the reversible transfer of the terminal phosphate group between ATP and AMP. Plays an important role in cellular energy homeostasis and in adenine nucleotide metabolism.</text>
</comment>
<dbReference type="Pfam" id="PF00406">
    <property type="entry name" value="ADK"/>
    <property type="match status" value="1"/>
</dbReference>
<proteinExistence type="inferred from homology"/>
<keyword evidence="7 8" id="KW-0067">ATP-binding</keyword>
<evidence type="ECO:0000256" key="3">
    <source>
        <dbReference type="ARBA" id="ARBA00022727"/>
    </source>
</evidence>
<dbReference type="NCBIfam" id="NF001380">
    <property type="entry name" value="PRK00279.1-2"/>
    <property type="match status" value="1"/>
</dbReference>
<dbReference type="CDD" id="cd01428">
    <property type="entry name" value="ADK"/>
    <property type="match status" value="1"/>
</dbReference>
<dbReference type="PANTHER" id="PTHR23359">
    <property type="entry name" value="NUCLEOTIDE KINASE"/>
    <property type="match status" value="1"/>
</dbReference>
<keyword evidence="3 8" id="KW-0545">Nucleotide biosynthesis</keyword>
<evidence type="ECO:0000313" key="13">
    <source>
        <dbReference type="EMBL" id="MCQ4769994.1"/>
    </source>
</evidence>
<dbReference type="FunFam" id="3.40.50.300:FF:000106">
    <property type="entry name" value="Adenylate kinase mitochondrial"/>
    <property type="match status" value="1"/>
</dbReference>
<dbReference type="EMBL" id="JAKNJB010000016">
    <property type="protein sequence ID" value="MCG4527473.1"/>
    <property type="molecule type" value="Genomic_DNA"/>
</dbReference>
<keyword evidence="5 8" id="KW-0418">Kinase</keyword>
<dbReference type="GO" id="GO:0008270">
    <property type="term" value="F:zinc ion binding"/>
    <property type="evidence" value="ECO:0007669"/>
    <property type="project" value="UniProtKB-UniRule"/>
</dbReference>
<dbReference type="NCBIfam" id="NF001381">
    <property type="entry name" value="PRK00279.1-3"/>
    <property type="match status" value="1"/>
</dbReference>
<feature type="binding site" evidence="8">
    <location>
        <position position="129"/>
    </location>
    <ligand>
        <name>Zn(2+)</name>
        <dbReference type="ChEBI" id="CHEBI:29105"/>
        <note>structural</note>
    </ligand>
</feature>
<feature type="region of interest" description="NMP" evidence="8">
    <location>
        <begin position="30"/>
        <end position="59"/>
    </location>
</feature>
<comment type="subcellular location">
    <subcellularLocation>
        <location evidence="8 10">Cytoplasm</location>
    </subcellularLocation>
</comment>
<keyword evidence="1 8" id="KW-0808">Transferase</keyword>
<feature type="binding site" evidence="8">
    <location>
        <position position="126"/>
    </location>
    <ligand>
        <name>Zn(2+)</name>
        <dbReference type="ChEBI" id="CHEBI:29105"/>
        <note>structural</note>
    </ligand>
</feature>
<keyword evidence="14" id="KW-1185">Reference proteome</keyword>
<organism evidence="13 15">
    <name type="scientific">Intestinimonas massiliensis</name>
    <name type="common">ex Afouda et al. 2020</name>
    <dbReference type="NCBI Taxonomy" id="1673721"/>
    <lineage>
        <taxon>Bacteria</taxon>
        <taxon>Bacillati</taxon>
        <taxon>Bacillota</taxon>
        <taxon>Clostridia</taxon>
        <taxon>Eubacteriales</taxon>
        <taxon>Intestinimonas</taxon>
    </lineage>
</organism>
<keyword evidence="4 8" id="KW-0547">Nucleotide-binding</keyword>
<dbReference type="HAMAP" id="MF_00235">
    <property type="entry name" value="Adenylate_kinase_Adk"/>
    <property type="match status" value="1"/>
</dbReference>
<dbReference type="InterPro" id="IPR027417">
    <property type="entry name" value="P-loop_NTPase"/>
</dbReference>
<evidence type="ECO:0000256" key="7">
    <source>
        <dbReference type="ARBA" id="ARBA00022840"/>
    </source>
</evidence>
<dbReference type="InterPro" id="IPR006259">
    <property type="entry name" value="Adenyl_kin_sub"/>
</dbReference>
<feature type="binding site" evidence="8">
    <location>
        <position position="123"/>
    </location>
    <ligand>
        <name>ATP</name>
        <dbReference type="ChEBI" id="CHEBI:30616"/>
    </ligand>
</feature>